<dbReference type="PROSITE" id="PS50217">
    <property type="entry name" value="BZIP"/>
    <property type="match status" value="1"/>
</dbReference>
<evidence type="ECO:0000256" key="4">
    <source>
        <dbReference type="SAM" id="MobiDB-lite"/>
    </source>
</evidence>
<dbReference type="InterPro" id="IPR004827">
    <property type="entry name" value="bZIP"/>
</dbReference>
<reference evidence="6" key="1">
    <citation type="journal article" date="2021" name="Nat. Commun.">
        <title>Genetic determinants of endophytism in the Arabidopsis root mycobiome.</title>
        <authorList>
            <person name="Mesny F."/>
            <person name="Miyauchi S."/>
            <person name="Thiergart T."/>
            <person name="Pickel B."/>
            <person name="Atanasova L."/>
            <person name="Karlsson M."/>
            <person name="Huettel B."/>
            <person name="Barry K.W."/>
            <person name="Haridas S."/>
            <person name="Chen C."/>
            <person name="Bauer D."/>
            <person name="Andreopoulos W."/>
            <person name="Pangilinan J."/>
            <person name="LaButti K."/>
            <person name="Riley R."/>
            <person name="Lipzen A."/>
            <person name="Clum A."/>
            <person name="Drula E."/>
            <person name="Henrissat B."/>
            <person name="Kohler A."/>
            <person name="Grigoriev I.V."/>
            <person name="Martin F.M."/>
            <person name="Hacquard S."/>
        </authorList>
    </citation>
    <scope>NUCLEOTIDE SEQUENCE</scope>
    <source>
        <strain evidence="6">MPI-CAGE-AT-0016</strain>
    </source>
</reference>
<proteinExistence type="predicted"/>
<keyword evidence="3" id="KW-0804">Transcription</keyword>
<comment type="caution">
    <text evidence="6">The sequence shown here is derived from an EMBL/GenBank/DDBJ whole genome shotgun (WGS) entry which is preliminary data.</text>
</comment>
<feature type="region of interest" description="Disordered" evidence="4">
    <location>
        <begin position="264"/>
        <end position="283"/>
    </location>
</feature>
<feature type="compositionally biased region" description="Pro residues" evidence="4">
    <location>
        <begin position="88"/>
        <end position="104"/>
    </location>
</feature>
<dbReference type="GO" id="GO:0003700">
    <property type="term" value="F:DNA-binding transcription factor activity"/>
    <property type="evidence" value="ECO:0007669"/>
    <property type="project" value="InterPro"/>
</dbReference>
<dbReference type="InterPro" id="IPR000837">
    <property type="entry name" value="AP-1"/>
</dbReference>
<dbReference type="OrthoDB" id="295274at2759"/>
<dbReference type="SMART" id="SM00338">
    <property type="entry name" value="BRLZ"/>
    <property type="match status" value="1"/>
</dbReference>
<dbReference type="Proteomes" id="UP000813385">
    <property type="component" value="Unassembled WGS sequence"/>
</dbReference>
<keyword evidence="7" id="KW-1185">Reference proteome</keyword>
<evidence type="ECO:0000313" key="7">
    <source>
        <dbReference type="Proteomes" id="UP000813385"/>
    </source>
</evidence>
<keyword evidence="2" id="KW-0238">DNA-binding</keyword>
<dbReference type="Pfam" id="PF00170">
    <property type="entry name" value="bZIP_1"/>
    <property type="match status" value="1"/>
</dbReference>
<dbReference type="CDD" id="cd14687">
    <property type="entry name" value="bZIP_ATF2"/>
    <property type="match status" value="1"/>
</dbReference>
<name>A0A8K0TMR1_9PEZI</name>
<accession>A0A8K0TMR1</accession>
<evidence type="ECO:0000259" key="5">
    <source>
        <dbReference type="PROSITE" id="PS50217"/>
    </source>
</evidence>
<evidence type="ECO:0000256" key="1">
    <source>
        <dbReference type="ARBA" id="ARBA00023015"/>
    </source>
</evidence>
<dbReference type="GO" id="GO:0006357">
    <property type="term" value="P:regulation of transcription by RNA polymerase II"/>
    <property type="evidence" value="ECO:0007669"/>
    <property type="project" value="InterPro"/>
</dbReference>
<dbReference type="EMBL" id="JAGPXD010000003">
    <property type="protein sequence ID" value="KAH7363218.1"/>
    <property type="molecule type" value="Genomic_DNA"/>
</dbReference>
<evidence type="ECO:0000256" key="3">
    <source>
        <dbReference type="ARBA" id="ARBA00023163"/>
    </source>
</evidence>
<dbReference type="SUPFAM" id="SSF57959">
    <property type="entry name" value="Leucine zipper domain"/>
    <property type="match status" value="1"/>
</dbReference>
<organism evidence="6 7">
    <name type="scientific">Plectosphaerella cucumerina</name>
    <dbReference type="NCBI Taxonomy" id="40658"/>
    <lineage>
        <taxon>Eukaryota</taxon>
        <taxon>Fungi</taxon>
        <taxon>Dikarya</taxon>
        <taxon>Ascomycota</taxon>
        <taxon>Pezizomycotina</taxon>
        <taxon>Sordariomycetes</taxon>
        <taxon>Hypocreomycetidae</taxon>
        <taxon>Glomerellales</taxon>
        <taxon>Plectosphaerellaceae</taxon>
        <taxon>Plectosphaerella</taxon>
    </lineage>
</organism>
<evidence type="ECO:0000313" key="6">
    <source>
        <dbReference type="EMBL" id="KAH7363218.1"/>
    </source>
</evidence>
<dbReference type="Gene3D" id="1.20.5.170">
    <property type="match status" value="1"/>
</dbReference>
<dbReference type="PROSITE" id="PS00036">
    <property type="entry name" value="BZIP_BASIC"/>
    <property type="match status" value="1"/>
</dbReference>
<protein>
    <recommendedName>
        <fullName evidence="5">BZIP domain-containing protein</fullName>
    </recommendedName>
</protein>
<feature type="compositionally biased region" description="Polar residues" evidence="4">
    <location>
        <begin position="153"/>
        <end position="162"/>
    </location>
</feature>
<evidence type="ECO:0000256" key="2">
    <source>
        <dbReference type="ARBA" id="ARBA00023125"/>
    </source>
</evidence>
<dbReference type="PANTHER" id="PTHR23351">
    <property type="entry name" value="FOS TRANSCRIPTION FACTOR-RELATED"/>
    <property type="match status" value="1"/>
</dbReference>
<feature type="region of interest" description="Disordered" evidence="4">
    <location>
        <begin position="80"/>
        <end position="202"/>
    </location>
</feature>
<sequence>MAQGDFIYPASFGLGHNSDAILSSHIQGDYPDHQHPKLYLPDQLDQSTMSDFLGYILDFFDTASMMTLANSTATMPSSFLKPVDNPFQQPPAPTEAPPKTPLPPAKRGRGRPRKHDVAQLPKTIQTSLPSPSTSQASPQSFSENHRPRGPETPESQDQTQISPPADHPESPQTTYSGGKLDRRRGRNREAAQKCRTRKQHSTQKLVTDVAAAEAINEALRKEATGLREETLLLKNMVLQHGKCDCPYIQTYIKNAASKLTAVPPPPSPGAGSTHEYTQQRGRVHGADMDDDFLYL</sequence>
<dbReference type="GO" id="GO:0003677">
    <property type="term" value="F:DNA binding"/>
    <property type="evidence" value="ECO:0007669"/>
    <property type="project" value="UniProtKB-KW"/>
</dbReference>
<gene>
    <name evidence="6" type="ORF">B0T11DRAFT_282275</name>
</gene>
<feature type="domain" description="BZIP" evidence="5">
    <location>
        <begin position="179"/>
        <end position="240"/>
    </location>
</feature>
<keyword evidence="1" id="KW-0805">Transcription regulation</keyword>
<dbReference type="AlphaFoldDB" id="A0A8K0TMR1"/>
<feature type="compositionally biased region" description="Low complexity" evidence="4">
    <location>
        <begin position="123"/>
        <end position="142"/>
    </location>
</feature>
<dbReference type="PANTHER" id="PTHR23351:SF24">
    <property type="entry name" value="ACTIVATING TRANSCRIPTION FACTOR 3-RELATED"/>
    <property type="match status" value="1"/>
</dbReference>
<dbReference type="InterPro" id="IPR046347">
    <property type="entry name" value="bZIP_sf"/>
</dbReference>